<keyword evidence="2" id="KW-0720">Serine protease</keyword>
<feature type="active site" evidence="2">
    <location>
        <position position="656"/>
    </location>
</feature>
<feature type="domain" description="Lon proteolytic" evidence="4">
    <location>
        <begin position="566"/>
        <end position="762"/>
    </location>
</feature>
<dbReference type="InterPro" id="IPR027065">
    <property type="entry name" value="Lon_Prtase"/>
</dbReference>
<keyword evidence="2" id="KW-0378">Hydrolase</keyword>
<evidence type="ECO:0000259" key="4">
    <source>
        <dbReference type="PROSITE" id="PS51786"/>
    </source>
</evidence>
<dbReference type="PROSITE" id="PS51786">
    <property type="entry name" value="LON_PROTEOLYTIC"/>
    <property type="match status" value="1"/>
</dbReference>
<dbReference type="InterPro" id="IPR020568">
    <property type="entry name" value="Ribosomal_Su5_D2-typ_SF"/>
</dbReference>
<reference evidence="5" key="1">
    <citation type="submission" date="2020-07" db="EMBL/GenBank/DDBJ databases">
        <title>Huge and variable diversity of episymbiotic CPR bacteria and DPANN archaea in groundwater ecosystems.</title>
        <authorList>
            <person name="He C.Y."/>
            <person name="Keren R."/>
            <person name="Whittaker M."/>
            <person name="Farag I.F."/>
            <person name="Doudna J."/>
            <person name="Cate J.H.D."/>
            <person name="Banfield J.F."/>
        </authorList>
    </citation>
    <scope>NUCLEOTIDE SEQUENCE</scope>
    <source>
        <strain evidence="5">NC_groundwater_763_Ag_S-0.2um_68_21</strain>
    </source>
</reference>
<evidence type="ECO:0000256" key="3">
    <source>
        <dbReference type="SAM" id="MobiDB-lite"/>
    </source>
</evidence>
<gene>
    <name evidence="5" type="ORF">HYZ11_09940</name>
</gene>
<organism evidence="5 6">
    <name type="scientific">Tectimicrobiota bacterium</name>
    <dbReference type="NCBI Taxonomy" id="2528274"/>
    <lineage>
        <taxon>Bacteria</taxon>
        <taxon>Pseudomonadati</taxon>
        <taxon>Nitrospinota/Tectimicrobiota group</taxon>
        <taxon>Candidatus Tectimicrobiota</taxon>
    </lineage>
</organism>
<keyword evidence="1 2" id="KW-0645">Protease</keyword>
<dbReference type="EC" id="3.4.21.53" evidence="2"/>
<dbReference type="Pfam" id="PF13654">
    <property type="entry name" value="AAA_32"/>
    <property type="match status" value="1"/>
</dbReference>
<protein>
    <recommendedName>
        <fullName evidence="2">endopeptidase La</fullName>
        <ecNumber evidence="2">3.4.21.53</ecNumber>
    </recommendedName>
</protein>
<feature type="region of interest" description="Disordered" evidence="3">
    <location>
        <begin position="760"/>
        <end position="837"/>
    </location>
</feature>
<dbReference type="InterPro" id="IPR046844">
    <property type="entry name" value="Lon-like_helical"/>
</dbReference>
<dbReference type="PANTHER" id="PTHR10046">
    <property type="entry name" value="ATP DEPENDENT LON PROTEASE FAMILY MEMBER"/>
    <property type="match status" value="1"/>
</dbReference>
<dbReference type="GO" id="GO:0030163">
    <property type="term" value="P:protein catabolic process"/>
    <property type="evidence" value="ECO:0007669"/>
    <property type="project" value="InterPro"/>
</dbReference>
<proteinExistence type="inferred from homology"/>
<dbReference type="InterPro" id="IPR041699">
    <property type="entry name" value="AAA_32"/>
</dbReference>
<dbReference type="SUPFAM" id="SSF54211">
    <property type="entry name" value="Ribosomal protein S5 domain 2-like"/>
    <property type="match status" value="1"/>
</dbReference>
<feature type="compositionally biased region" description="Basic and acidic residues" evidence="3">
    <location>
        <begin position="779"/>
        <end position="818"/>
    </location>
</feature>
<dbReference type="InterPro" id="IPR027417">
    <property type="entry name" value="P-loop_NTPase"/>
</dbReference>
<dbReference type="EMBL" id="JACPUR010000021">
    <property type="protein sequence ID" value="MBI3127913.1"/>
    <property type="molecule type" value="Genomic_DNA"/>
</dbReference>
<dbReference type="AlphaFoldDB" id="A0A932HZH4"/>
<dbReference type="Pfam" id="PF20437">
    <property type="entry name" value="LonC_helical"/>
    <property type="match status" value="1"/>
</dbReference>
<dbReference type="GO" id="GO:0004252">
    <property type="term" value="F:serine-type endopeptidase activity"/>
    <property type="evidence" value="ECO:0007669"/>
    <property type="project" value="UniProtKB-UniRule"/>
</dbReference>
<dbReference type="GO" id="GO:0005524">
    <property type="term" value="F:ATP binding"/>
    <property type="evidence" value="ECO:0007669"/>
    <property type="project" value="InterPro"/>
</dbReference>
<dbReference type="PRINTS" id="PR00830">
    <property type="entry name" value="ENDOLAPTASE"/>
</dbReference>
<dbReference type="InterPro" id="IPR008269">
    <property type="entry name" value="Lon_proteolytic"/>
</dbReference>
<evidence type="ECO:0000313" key="5">
    <source>
        <dbReference type="EMBL" id="MBI3127913.1"/>
    </source>
</evidence>
<feature type="compositionally biased region" description="Pro residues" evidence="3">
    <location>
        <begin position="820"/>
        <end position="837"/>
    </location>
</feature>
<name>A0A932HZH4_UNCTE</name>
<dbReference type="InterPro" id="IPR014721">
    <property type="entry name" value="Ribsml_uS5_D2-typ_fold_subgr"/>
</dbReference>
<dbReference type="Proteomes" id="UP000782312">
    <property type="component" value="Unassembled WGS sequence"/>
</dbReference>
<dbReference type="GO" id="GO:0004176">
    <property type="term" value="F:ATP-dependent peptidase activity"/>
    <property type="evidence" value="ECO:0007669"/>
    <property type="project" value="UniProtKB-UniRule"/>
</dbReference>
<dbReference type="SUPFAM" id="SSF52540">
    <property type="entry name" value="P-loop containing nucleoside triphosphate hydrolases"/>
    <property type="match status" value="1"/>
</dbReference>
<accession>A0A932HZH4</accession>
<sequence>MAELPQPLPPEALRWRCDLGEPLPADGSPPANEKFIGQQRAQRALAFGLEVRSPEFNIFLSGPPGTGRYTMCRSICERIAAERAIPSSLAFVHDFDDPERPLWLKFPPGLGRSFRDDVDSLVVELRDAIPKAFEDEAHEAERKQIIESIQARQQELLSQLEEKAKEAGFAVRPGQGGFALIPLINGEPATEETFEKLAPEERERIAQSRNAFNEHVGEFVKQTRALEKELRGRIRNLEKDIALTAVRGPIDDLREKYRDFQKVREFLDKVQEHILGNLQHFRPEEENQPQMPFLAMRRGQEEDPFKIYTVNLAVDTSDMDGAPVVFESNPNFSNLFGRVERRAVFGAYTTDFTMIRAGSMIRANGGFLLLNALDALINPGVWPALKRAIRTRCVRIEDLGETYGWTQGGIKPDPVPVDVKVILMGSPTLYYLLLHHDEDFQKLFKVKADFSSAIDRTPESLRDYREFIEFHRNKSDLMPFRDDAVAALLEESARAVAHQRKLSARFGEVHETIIEADHWAREEGVSEVGREQILRAVREKRRRSDLIDERLRELILEGTLFIDVQGAVVGQVNGLAVMDLGDYVFGKPSRITAQTFIGERGVVNVERESKLSGSIHDKGMLILQGYLGGLYARRRPLALSASITFEQNYSGVDGDSASSTELYAILSSLSGLPVKQGLAVTGSINQRGEIQPIGGVNEKIEGFFEICKEKGGLTGDQGVLIPEPNVKNLMLRDEVIEAVRAGKFRIYPVRDADQGISLLTGVPAGERDPGTGDFPPESVHGRAEARLRQMYDDISRFRRGDGKDKKDEDEEAGKKDEPGGQPPSPPPPPGPPPRRGG</sequence>
<comment type="similarity">
    <text evidence="2">Belongs to the peptidase S16 family.</text>
</comment>
<dbReference type="InterPro" id="IPR046843">
    <property type="entry name" value="LonB_AAA-LID"/>
</dbReference>
<comment type="catalytic activity">
    <reaction evidence="2">
        <text>Hydrolysis of proteins in presence of ATP.</text>
        <dbReference type="EC" id="3.4.21.53"/>
    </reaction>
</comment>
<dbReference type="Gene3D" id="1.10.8.60">
    <property type="match status" value="1"/>
</dbReference>
<dbReference type="Pfam" id="PF20436">
    <property type="entry name" value="LonB_AAA-LID"/>
    <property type="match status" value="1"/>
</dbReference>
<dbReference type="Gene3D" id="3.30.230.10">
    <property type="match status" value="1"/>
</dbReference>
<dbReference type="GO" id="GO:0006508">
    <property type="term" value="P:proteolysis"/>
    <property type="evidence" value="ECO:0007669"/>
    <property type="project" value="UniProtKB-KW"/>
</dbReference>
<evidence type="ECO:0000256" key="1">
    <source>
        <dbReference type="ARBA" id="ARBA00022670"/>
    </source>
</evidence>
<dbReference type="Pfam" id="PF05362">
    <property type="entry name" value="Lon_C"/>
    <property type="match status" value="1"/>
</dbReference>
<comment type="caution">
    <text evidence="5">The sequence shown here is derived from an EMBL/GenBank/DDBJ whole genome shotgun (WGS) entry which is preliminary data.</text>
</comment>
<feature type="active site" evidence="2">
    <location>
        <position position="699"/>
    </location>
</feature>
<dbReference type="Gene3D" id="3.40.50.300">
    <property type="entry name" value="P-loop containing nucleotide triphosphate hydrolases"/>
    <property type="match status" value="2"/>
</dbReference>
<evidence type="ECO:0000313" key="6">
    <source>
        <dbReference type="Proteomes" id="UP000782312"/>
    </source>
</evidence>
<evidence type="ECO:0000256" key="2">
    <source>
        <dbReference type="PROSITE-ProRule" id="PRU01122"/>
    </source>
</evidence>